<keyword evidence="7" id="KW-1185">Reference proteome</keyword>
<evidence type="ECO:0000313" key="6">
    <source>
        <dbReference type="EMBL" id="GMH81860.1"/>
    </source>
</evidence>
<dbReference type="Gene3D" id="2.60.300.12">
    <property type="entry name" value="HesB-like domain"/>
    <property type="match status" value="1"/>
</dbReference>
<keyword evidence="4" id="KW-0175">Coiled coil</keyword>
<evidence type="ECO:0000259" key="5">
    <source>
        <dbReference type="Pfam" id="PF01521"/>
    </source>
</evidence>
<dbReference type="SUPFAM" id="SSF89360">
    <property type="entry name" value="HesB-like domain"/>
    <property type="match status" value="1"/>
</dbReference>
<proteinExistence type="inferred from homology"/>
<dbReference type="NCBIfam" id="TIGR00049">
    <property type="entry name" value="iron-sulfur cluster assembly accessory protein"/>
    <property type="match status" value="1"/>
</dbReference>
<dbReference type="Proteomes" id="UP001165085">
    <property type="component" value="Unassembled WGS sequence"/>
</dbReference>
<comment type="similarity">
    <text evidence="2">Belongs to the HesB/IscA family.</text>
</comment>
<keyword evidence="3" id="KW-0408">Iron</keyword>
<evidence type="ECO:0000256" key="3">
    <source>
        <dbReference type="ARBA" id="ARBA00022485"/>
    </source>
</evidence>
<dbReference type="GO" id="GO:0051539">
    <property type="term" value="F:4 iron, 4 sulfur cluster binding"/>
    <property type="evidence" value="ECO:0007669"/>
    <property type="project" value="UniProtKB-KW"/>
</dbReference>
<dbReference type="GO" id="GO:0016226">
    <property type="term" value="P:iron-sulfur cluster assembly"/>
    <property type="evidence" value="ECO:0007669"/>
    <property type="project" value="InterPro"/>
</dbReference>
<organism evidence="6 7">
    <name type="scientific">Triparma strigata</name>
    <dbReference type="NCBI Taxonomy" id="1606541"/>
    <lineage>
        <taxon>Eukaryota</taxon>
        <taxon>Sar</taxon>
        <taxon>Stramenopiles</taxon>
        <taxon>Ochrophyta</taxon>
        <taxon>Bolidophyceae</taxon>
        <taxon>Parmales</taxon>
        <taxon>Triparmaceae</taxon>
        <taxon>Triparma</taxon>
    </lineage>
</organism>
<dbReference type="InterPro" id="IPR000361">
    <property type="entry name" value="ATAP_core_dom"/>
</dbReference>
<dbReference type="PANTHER" id="PTHR43011">
    <property type="entry name" value="IRON-SULFUR CLUSTER ASSEMBLY 2 HOMOLOG, MITOCHONDRIAL"/>
    <property type="match status" value="1"/>
</dbReference>
<dbReference type="OrthoDB" id="1938621at2759"/>
<dbReference type="InterPro" id="IPR035903">
    <property type="entry name" value="HesB-like_dom_sf"/>
</dbReference>
<evidence type="ECO:0000256" key="1">
    <source>
        <dbReference type="ARBA" id="ARBA00005151"/>
    </source>
</evidence>
<evidence type="ECO:0000256" key="4">
    <source>
        <dbReference type="SAM" id="Coils"/>
    </source>
</evidence>
<keyword evidence="3" id="KW-0479">Metal-binding</keyword>
<dbReference type="AlphaFoldDB" id="A0A9W7EL57"/>
<sequence>MDIKQLAAVLLEVIQENRDLKSELATLRSDFQSLSSSVTDLKSSVSDLRMKTGTLITKTSLEQKRNTQQRATVEQWKETVEGRQRTLEANMEELKNLVKFGPPPLAHLSAIKKDEELENEKKKGRISPKQLIAISPVKPGRSHGRTHFQFDNSEVFFSRLRDPEETKVSQPSPPVLSPSQNDFALNKLLNSGYTISAKSIFEIPSHNDKLHLLSDLKGLAHIRRSYESERLRLLSSKVQAETEAREEVEEVEEAVLAGARINKLSSLKGTPQRLRISVDAGGCSGFEYVFEMESPSLQESDDVLAVCSKTEAEIITDPSSLPLIEGSTIDFEESLIRSAFAVVSNPHSESACGCGSSFALKNFESSGKE</sequence>
<keyword evidence="3" id="KW-0411">Iron-sulfur</keyword>
<comment type="caution">
    <text evidence="6">The sequence shown here is derived from an EMBL/GenBank/DDBJ whole genome shotgun (WGS) entry which is preliminary data.</text>
</comment>
<evidence type="ECO:0000256" key="2">
    <source>
        <dbReference type="ARBA" id="ARBA00006718"/>
    </source>
</evidence>
<reference evidence="7" key="1">
    <citation type="journal article" date="2023" name="Commun. Biol.">
        <title>Genome analysis of Parmales, the sister group of diatoms, reveals the evolutionary specialization of diatoms from phago-mixotrophs to photoautotrophs.</title>
        <authorList>
            <person name="Ban H."/>
            <person name="Sato S."/>
            <person name="Yoshikawa S."/>
            <person name="Yamada K."/>
            <person name="Nakamura Y."/>
            <person name="Ichinomiya M."/>
            <person name="Sato N."/>
            <person name="Blanc-Mathieu R."/>
            <person name="Endo H."/>
            <person name="Kuwata A."/>
            <person name="Ogata H."/>
        </authorList>
    </citation>
    <scope>NUCLEOTIDE SEQUENCE [LARGE SCALE GENOMIC DNA]</scope>
    <source>
        <strain evidence="7">NIES 3701</strain>
    </source>
</reference>
<dbReference type="GO" id="GO:0051537">
    <property type="term" value="F:2 iron, 2 sulfur cluster binding"/>
    <property type="evidence" value="ECO:0007669"/>
    <property type="project" value="TreeGrafter"/>
</dbReference>
<dbReference type="InterPro" id="IPR016092">
    <property type="entry name" value="ATAP"/>
</dbReference>
<dbReference type="PANTHER" id="PTHR43011:SF1">
    <property type="entry name" value="IRON-SULFUR CLUSTER ASSEMBLY 2 HOMOLOG, MITOCHONDRIAL"/>
    <property type="match status" value="1"/>
</dbReference>
<comment type="pathway">
    <text evidence="1">Cofactor biosynthesis; iron-sulfur cluster biosynthesis.</text>
</comment>
<dbReference type="EMBL" id="BRXY01000262">
    <property type="protein sequence ID" value="GMH81860.1"/>
    <property type="molecule type" value="Genomic_DNA"/>
</dbReference>
<dbReference type="GO" id="GO:0005506">
    <property type="term" value="F:iron ion binding"/>
    <property type="evidence" value="ECO:0007669"/>
    <property type="project" value="TreeGrafter"/>
</dbReference>
<feature type="domain" description="Core" evidence="5">
    <location>
        <begin position="262"/>
        <end position="355"/>
    </location>
</feature>
<accession>A0A9W7EL57</accession>
<dbReference type="Pfam" id="PF01521">
    <property type="entry name" value="Fe-S_biosyn"/>
    <property type="match status" value="1"/>
</dbReference>
<name>A0A9W7EL57_9STRA</name>
<keyword evidence="3" id="KW-0004">4Fe-4S</keyword>
<dbReference type="GO" id="GO:0005739">
    <property type="term" value="C:mitochondrion"/>
    <property type="evidence" value="ECO:0007669"/>
    <property type="project" value="TreeGrafter"/>
</dbReference>
<feature type="coiled-coil region" evidence="4">
    <location>
        <begin position="3"/>
        <end position="30"/>
    </location>
</feature>
<gene>
    <name evidence="6" type="ORF">TrST_g8353</name>
</gene>
<evidence type="ECO:0000313" key="7">
    <source>
        <dbReference type="Proteomes" id="UP001165085"/>
    </source>
</evidence>
<protein>
    <recommendedName>
        <fullName evidence="5">Core domain-containing protein</fullName>
    </recommendedName>
</protein>